<keyword evidence="4" id="KW-1185">Reference proteome</keyword>
<protein>
    <submittedName>
        <fullName evidence="3">Alpha/beta family hydrolase</fullName>
    </submittedName>
</protein>
<dbReference type="PANTHER" id="PTHR22946">
    <property type="entry name" value="DIENELACTONE HYDROLASE DOMAIN-CONTAINING PROTEIN-RELATED"/>
    <property type="match status" value="1"/>
</dbReference>
<comment type="similarity">
    <text evidence="1">Belongs to the AB hydrolase superfamily.</text>
</comment>
<dbReference type="RefSeq" id="WP_364599649.1">
    <property type="nucleotide sequence ID" value="NZ_JBFAQK010000055.1"/>
</dbReference>
<dbReference type="Proteomes" id="UP001552521">
    <property type="component" value="Unassembled WGS sequence"/>
</dbReference>
<feature type="domain" description="Dienelactone hydrolase" evidence="2">
    <location>
        <begin position="21"/>
        <end position="211"/>
    </location>
</feature>
<evidence type="ECO:0000313" key="3">
    <source>
        <dbReference type="EMBL" id="MEV4684608.1"/>
    </source>
</evidence>
<evidence type="ECO:0000256" key="1">
    <source>
        <dbReference type="ARBA" id="ARBA00008645"/>
    </source>
</evidence>
<evidence type="ECO:0000313" key="4">
    <source>
        <dbReference type="Proteomes" id="UP001552521"/>
    </source>
</evidence>
<comment type="caution">
    <text evidence="3">The sequence shown here is derived from an EMBL/GenBank/DDBJ whole genome shotgun (WGS) entry which is preliminary data.</text>
</comment>
<dbReference type="GO" id="GO:0016787">
    <property type="term" value="F:hydrolase activity"/>
    <property type="evidence" value="ECO:0007669"/>
    <property type="project" value="UniProtKB-KW"/>
</dbReference>
<dbReference type="InterPro" id="IPR029058">
    <property type="entry name" value="AB_hydrolase_fold"/>
</dbReference>
<sequence length="220" mass="22907">MATATETVAIDAGDVTLTGDLVLPEAAPGIVCFAHGSGSSRHSPRNRQVAETLQRAGLGTLLMDLLSEEEERVDRVTAELRFDIPLLGRRVTAAVDRLAERPDTGSLPVGLFGASTGAAAALVAAAARADRVSAVVSRGGRPDLAGTALGRVRAPVLLIVGGEDREVLELNEQAAEQLTAEYRVHVIPGATHLFEEPGTLEAAADAARDWFLRMGGAGGR</sequence>
<evidence type="ECO:0000259" key="2">
    <source>
        <dbReference type="Pfam" id="PF01738"/>
    </source>
</evidence>
<dbReference type="InterPro" id="IPR002925">
    <property type="entry name" value="Dienelactn_hydro"/>
</dbReference>
<dbReference type="Gene3D" id="3.40.50.1820">
    <property type="entry name" value="alpha/beta hydrolase"/>
    <property type="match status" value="1"/>
</dbReference>
<organism evidence="3 4">
    <name type="scientific">Streptomyces kurssanovii</name>
    <dbReference type="NCBI Taxonomy" id="67312"/>
    <lineage>
        <taxon>Bacteria</taxon>
        <taxon>Bacillati</taxon>
        <taxon>Actinomycetota</taxon>
        <taxon>Actinomycetes</taxon>
        <taxon>Kitasatosporales</taxon>
        <taxon>Streptomycetaceae</taxon>
        <taxon>Streptomyces</taxon>
    </lineage>
</organism>
<dbReference type="SUPFAM" id="SSF53474">
    <property type="entry name" value="alpha/beta-Hydrolases"/>
    <property type="match status" value="1"/>
</dbReference>
<dbReference type="InterPro" id="IPR050261">
    <property type="entry name" value="FrsA_esterase"/>
</dbReference>
<accession>A0ABV3I187</accession>
<dbReference type="Pfam" id="PF01738">
    <property type="entry name" value="DLH"/>
    <property type="match status" value="1"/>
</dbReference>
<reference evidence="3 4" key="1">
    <citation type="submission" date="2024-06" db="EMBL/GenBank/DDBJ databases">
        <title>The Natural Products Discovery Center: Release of the First 8490 Sequenced Strains for Exploring Actinobacteria Biosynthetic Diversity.</title>
        <authorList>
            <person name="Kalkreuter E."/>
            <person name="Kautsar S.A."/>
            <person name="Yang D."/>
            <person name="Bader C.D."/>
            <person name="Teijaro C.N."/>
            <person name="Fluegel L."/>
            <person name="Davis C.M."/>
            <person name="Simpson J.R."/>
            <person name="Lauterbach L."/>
            <person name="Steele A.D."/>
            <person name="Gui C."/>
            <person name="Meng S."/>
            <person name="Li G."/>
            <person name="Viehrig K."/>
            <person name="Ye F."/>
            <person name="Su P."/>
            <person name="Kiefer A.F."/>
            <person name="Nichols A."/>
            <person name="Cepeda A.J."/>
            <person name="Yan W."/>
            <person name="Fan B."/>
            <person name="Jiang Y."/>
            <person name="Adhikari A."/>
            <person name="Zheng C.-J."/>
            <person name="Schuster L."/>
            <person name="Cowan T.M."/>
            <person name="Smanski M.J."/>
            <person name="Chevrette M.G."/>
            <person name="De Carvalho L.P.S."/>
            <person name="Shen B."/>
        </authorList>
    </citation>
    <scope>NUCLEOTIDE SEQUENCE [LARGE SCALE GENOMIC DNA]</scope>
    <source>
        <strain evidence="3 4">NPDC049344</strain>
    </source>
</reference>
<keyword evidence="3" id="KW-0378">Hydrolase</keyword>
<dbReference type="EMBL" id="JBFAQK010000055">
    <property type="protein sequence ID" value="MEV4684608.1"/>
    <property type="molecule type" value="Genomic_DNA"/>
</dbReference>
<name>A0ABV3I187_9ACTN</name>
<proteinExistence type="inferred from homology"/>
<gene>
    <name evidence="3" type="ORF">AB0K36_27985</name>
</gene>
<dbReference type="PANTHER" id="PTHR22946:SF0">
    <property type="entry name" value="DIENELACTONE HYDROLASE DOMAIN-CONTAINING PROTEIN"/>
    <property type="match status" value="1"/>
</dbReference>